<evidence type="ECO:0000256" key="1">
    <source>
        <dbReference type="SAM" id="MobiDB-lite"/>
    </source>
</evidence>
<evidence type="ECO:0000313" key="4">
    <source>
        <dbReference type="Proteomes" id="UP000518188"/>
    </source>
</evidence>
<name>A0A7X6MNY9_9MYCO</name>
<evidence type="ECO:0008006" key="5">
    <source>
        <dbReference type="Google" id="ProtNLM"/>
    </source>
</evidence>
<feature type="region of interest" description="Disordered" evidence="1">
    <location>
        <begin position="86"/>
        <end position="109"/>
    </location>
</feature>
<dbReference type="EMBL" id="JAAXPJ010000005">
    <property type="protein sequence ID" value="NKZ12125.1"/>
    <property type="molecule type" value="Genomic_DNA"/>
</dbReference>
<reference evidence="3 4" key="1">
    <citation type="submission" date="2020-04" db="EMBL/GenBank/DDBJ databases">
        <title>MicrobeNet Type strains.</title>
        <authorList>
            <person name="Nicholson A.C."/>
        </authorList>
    </citation>
    <scope>NUCLEOTIDE SEQUENCE [LARGE SCALE GENOMIC DNA]</scope>
    <source>
        <strain evidence="3 4">ATCC 700731</strain>
    </source>
</reference>
<dbReference type="AlphaFoldDB" id="A0A7X6MNY9"/>
<comment type="caution">
    <text evidence="3">The sequence shown here is derived from an EMBL/GenBank/DDBJ whole genome shotgun (WGS) entry which is preliminary data.</text>
</comment>
<protein>
    <recommendedName>
        <fullName evidence="5">Intersectin-EH binding protein Ibp1</fullName>
    </recommendedName>
</protein>
<feature type="chain" id="PRO_5039172882" description="Intersectin-EH binding protein Ibp1" evidence="2">
    <location>
        <begin position="27"/>
        <end position="109"/>
    </location>
</feature>
<dbReference type="Proteomes" id="UP000518188">
    <property type="component" value="Unassembled WGS sequence"/>
</dbReference>
<evidence type="ECO:0000313" key="3">
    <source>
        <dbReference type="EMBL" id="NKZ12125.1"/>
    </source>
</evidence>
<accession>A0A7X6MNY9</accession>
<feature type="signal peptide" evidence="2">
    <location>
        <begin position="1"/>
        <end position="26"/>
    </location>
</feature>
<proteinExistence type="predicted"/>
<organism evidence="3 4">
    <name type="scientific">Mycolicibacterium septicum DSM 44393</name>
    <dbReference type="NCBI Taxonomy" id="1341646"/>
    <lineage>
        <taxon>Bacteria</taxon>
        <taxon>Bacillati</taxon>
        <taxon>Actinomycetota</taxon>
        <taxon>Actinomycetes</taxon>
        <taxon>Mycobacteriales</taxon>
        <taxon>Mycobacteriaceae</taxon>
        <taxon>Mycolicibacterium</taxon>
    </lineage>
</organism>
<evidence type="ECO:0000256" key="2">
    <source>
        <dbReference type="SAM" id="SignalP"/>
    </source>
</evidence>
<sequence length="109" mass="10833">MKIRTRASELLLATLCTTMLASASLAAAPSAMSAPCPGGSTLDPTTGICWSENSPSNSLGGSGNIPCLPGRLGLCLGALQNTPLPGSALQTTYPPAGPAPRSGPKGTWP</sequence>
<dbReference type="RefSeq" id="WP_044523627.1">
    <property type="nucleotide sequence ID" value="NZ_HG322953.1"/>
</dbReference>
<gene>
    <name evidence="3" type="ORF">HGA11_14165</name>
</gene>
<keyword evidence="2" id="KW-0732">Signal</keyword>